<keyword evidence="2" id="KW-0045">Antibiotic biosynthesis</keyword>
<gene>
    <name evidence="5" type="ORF">EV356DRAFT_519656</name>
</gene>
<feature type="region of interest" description="Disordered" evidence="3">
    <location>
        <begin position="172"/>
        <end position="192"/>
    </location>
</feature>
<feature type="compositionally biased region" description="Basic and acidic residues" evidence="3">
    <location>
        <begin position="176"/>
        <end position="192"/>
    </location>
</feature>
<proteinExistence type="predicted"/>
<dbReference type="PANTHER" id="PTHR10696:SF56">
    <property type="entry name" value="TAUD_TFDA-LIKE DOMAIN-CONTAINING PROTEIN"/>
    <property type="match status" value="1"/>
</dbReference>
<dbReference type="InterPro" id="IPR050411">
    <property type="entry name" value="AlphaKG_dependent_hydroxylases"/>
</dbReference>
<dbReference type="Pfam" id="PF02668">
    <property type="entry name" value="TauD"/>
    <property type="match status" value="1"/>
</dbReference>
<dbReference type="SUPFAM" id="SSF51197">
    <property type="entry name" value="Clavaminate synthase-like"/>
    <property type="match status" value="1"/>
</dbReference>
<keyword evidence="1" id="KW-0560">Oxidoreductase</keyword>
<evidence type="ECO:0000259" key="4">
    <source>
        <dbReference type="Pfam" id="PF02668"/>
    </source>
</evidence>
<accession>A0A6A6HJH6</accession>
<organism evidence="5 6">
    <name type="scientific">Viridothelium virens</name>
    <name type="common">Speckled blister lichen</name>
    <name type="synonym">Trypethelium virens</name>
    <dbReference type="NCBI Taxonomy" id="1048519"/>
    <lineage>
        <taxon>Eukaryota</taxon>
        <taxon>Fungi</taxon>
        <taxon>Dikarya</taxon>
        <taxon>Ascomycota</taxon>
        <taxon>Pezizomycotina</taxon>
        <taxon>Dothideomycetes</taxon>
        <taxon>Dothideomycetes incertae sedis</taxon>
        <taxon>Trypetheliales</taxon>
        <taxon>Trypetheliaceae</taxon>
        <taxon>Viridothelium</taxon>
    </lineage>
</organism>
<dbReference type="AlphaFoldDB" id="A0A6A6HJH6"/>
<evidence type="ECO:0000313" key="5">
    <source>
        <dbReference type="EMBL" id="KAF2238022.1"/>
    </source>
</evidence>
<evidence type="ECO:0000256" key="1">
    <source>
        <dbReference type="ARBA" id="ARBA00023002"/>
    </source>
</evidence>
<name>A0A6A6HJH6_VIRVR</name>
<dbReference type="GO" id="GO:0016491">
    <property type="term" value="F:oxidoreductase activity"/>
    <property type="evidence" value="ECO:0007669"/>
    <property type="project" value="UniProtKB-KW"/>
</dbReference>
<dbReference type="EMBL" id="ML991777">
    <property type="protein sequence ID" value="KAF2238022.1"/>
    <property type="molecule type" value="Genomic_DNA"/>
</dbReference>
<evidence type="ECO:0000256" key="3">
    <source>
        <dbReference type="SAM" id="MobiDB-lite"/>
    </source>
</evidence>
<reference evidence="5" key="1">
    <citation type="journal article" date="2020" name="Stud. Mycol.">
        <title>101 Dothideomycetes genomes: a test case for predicting lifestyles and emergence of pathogens.</title>
        <authorList>
            <person name="Haridas S."/>
            <person name="Albert R."/>
            <person name="Binder M."/>
            <person name="Bloem J."/>
            <person name="Labutti K."/>
            <person name="Salamov A."/>
            <person name="Andreopoulos B."/>
            <person name="Baker S."/>
            <person name="Barry K."/>
            <person name="Bills G."/>
            <person name="Bluhm B."/>
            <person name="Cannon C."/>
            <person name="Castanera R."/>
            <person name="Culley D."/>
            <person name="Daum C."/>
            <person name="Ezra D."/>
            <person name="Gonzalez J."/>
            <person name="Henrissat B."/>
            <person name="Kuo A."/>
            <person name="Liang C."/>
            <person name="Lipzen A."/>
            <person name="Lutzoni F."/>
            <person name="Magnuson J."/>
            <person name="Mondo S."/>
            <person name="Nolan M."/>
            <person name="Ohm R."/>
            <person name="Pangilinan J."/>
            <person name="Park H.-J."/>
            <person name="Ramirez L."/>
            <person name="Alfaro M."/>
            <person name="Sun H."/>
            <person name="Tritt A."/>
            <person name="Yoshinaga Y."/>
            <person name="Zwiers L.-H."/>
            <person name="Turgeon B."/>
            <person name="Goodwin S."/>
            <person name="Spatafora J."/>
            <person name="Crous P."/>
            <person name="Grigoriev I."/>
        </authorList>
    </citation>
    <scope>NUCLEOTIDE SEQUENCE</scope>
    <source>
        <strain evidence="5">Tuck. ex Michener</strain>
    </source>
</reference>
<dbReference type="OrthoDB" id="272271at2759"/>
<dbReference type="GO" id="GO:0017000">
    <property type="term" value="P:antibiotic biosynthetic process"/>
    <property type="evidence" value="ECO:0007669"/>
    <property type="project" value="UniProtKB-KW"/>
</dbReference>
<dbReference type="InterPro" id="IPR003819">
    <property type="entry name" value="TauD/TfdA-like"/>
</dbReference>
<evidence type="ECO:0000256" key="2">
    <source>
        <dbReference type="ARBA" id="ARBA00023194"/>
    </source>
</evidence>
<dbReference type="Proteomes" id="UP000800092">
    <property type="component" value="Unassembled WGS sequence"/>
</dbReference>
<sequence length="404" mass="45054">MLALQQTKSASLPSPAQELRIPIGAAAAPKLEQPNRSDANDSLRRTDKNQDQSLTLPNGKLTAGVWDSDTLKDYFANIILLNSKDIESIENALQNFKDLGLDIPLVSPENFPLPETLVGRLRSVSKIAHDGVGFAIVRGINPEEYNDEDNVIIFNGLSSHVGCLRSTNQKGVSMSHLRDAQKDHRPEDRKTAELNASKLPQGMKFHADRFYGDMIAMYVKSDDAIGGDQYLASFPAIYNELLETSPQTLRILAKNWSWGNSKENADQPKSPVIFPASNNRVIVQLIYRPFLDSGFSSAAEESALATVQATAERLCIKLDRQPGDLQFVNNFSVLHARDKYTNSSSKGRHMLRLGLRDPENAWEVPEQWRGLFDELFQVRPEDQTIFATDVDPWELTTASINHHG</sequence>
<protein>
    <submittedName>
        <fullName evidence="5">Clavaminate synthase-like protein</fullName>
    </submittedName>
</protein>
<feature type="compositionally biased region" description="Basic and acidic residues" evidence="3">
    <location>
        <begin position="33"/>
        <end position="50"/>
    </location>
</feature>
<evidence type="ECO:0000313" key="6">
    <source>
        <dbReference type="Proteomes" id="UP000800092"/>
    </source>
</evidence>
<feature type="domain" description="TauD/TfdA-like" evidence="4">
    <location>
        <begin position="106"/>
        <end position="353"/>
    </location>
</feature>
<dbReference type="InterPro" id="IPR042098">
    <property type="entry name" value="TauD-like_sf"/>
</dbReference>
<keyword evidence="6" id="KW-1185">Reference proteome</keyword>
<dbReference type="Gene3D" id="3.60.130.10">
    <property type="entry name" value="Clavaminate synthase-like"/>
    <property type="match status" value="1"/>
</dbReference>
<dbReference type="PANTHER" id="PTHR10696">
    <property type="entry name" value="GAMMA-BUTYROBETAINE HYDROXYLASE-RELATED"/>
    <property type="match status" value="1"/>
</dbReference>
<feature type="region of interest" description="Disordered" evidence="3">
    <location>
        <begin position="23"/>
        <end position="56"/>
    </location>
</feature>